<evidence type="ECO:0000256" key="1">
    <source>
        <dbReference type="ARBA" id="ARBA00012386"/>
    </source>
</evidence>
<gene>
    <name evidence="8" type="ORF">TPSB3V08_LOCUS7681</name>
</gene>
<keyword evidence="3" id="KW-0949">S-adenosyl-L-methionine</keyword>
<dbReference type="InterPro" id="IPR039262">
    <property type="entry name" value="DTWD2/TAPT"/>
</dbReference>
<evidence type="ECO:0000313" key="8">
    <source>
        <dbReference type="EMBL" id="CAD7411070.1"/>
    </source>
</evidence>
<dbReference type="Pfam" id="PF03942">
    <property type="entry name" value="DTW"/>
    <property type="match status" value="1"/>
</dbReference>
<dbReference type="GO" id="GO:0016432">
    <property type="term" value="F:tRNA-uridine aminocarboxypropyltransferase activity"/>
    <property type="evidence" value="ECO:0007669"/>
    <property type="project" value="UniProtKB-EC"/>
</dbReference>
<evidence type="ECO:0000256" key="4">
    <source>
        <dbReference type="ARBA" id="ARBA00022694"/>
    </source>
</evidence>
<comment type="catalytic activity">
    <reaction evidence="6">
        <text>a uridine in tRNA + S-adenosyl-L-methionine = a 3-[(3S)-3-amino-3-carboxypropyl]uridine in tRNA + S-methyl-5'-thioadenosine + H(+)</text>
        <dbReference type="Rhea" id="RHEA:62432"/>
        <dbReference type="Rhea" id="RHEA-COMP:13339"/>
        <dbReference type="Rhea" id="RHEA-COMP:16092"/>
        <dbReference type="ChEBI" id="CHEBI:15378"/>
        <dbReference type="ChEBI" id="CHEBI:17509"/>
        <dbReference type="ChEBI" id="CHEBI:59789"/>
        <dbReference type="ChEBI" id="CHEBI:65315"/>
        <dbReference type="ChEBI" id="CHEBI:82930"/>
        <dbReference type="EC" id="2.5.1.25"/>
    </reaction>
</comment>
<organism evidence="8">
    <name type="scientific">Timema poppense</name>
    <name type="common">Walking stick</name>
    <dbReference type="NCBI Taxonomy" id="170557"/>
    <lineage>
        <taxon>Eukaryota</taxon>
        <taxon>Metazoa</taxon>
        <taxon>Ecdysozoa</taxon>
        <taxon>Arthropoda</taxon>
        <taxon>Hexapoda</taxon>
        <taxon>Insecta</taxon>
        <taxon>Pterygota</taxon>
        <taxon>Neoptera</taxon>
        <taxon>Polyneoptera</taxon>
        <taxon>Phasmatodea</taxon>
        <taxon>Timematodea</taxon>
        <taxon>Timematoidea</taxon>
        <taxon>Timematidae</taxon>
        <taxon>Timema</taxon>
    </lineage>
</organism>
<evidence type="ECO:0000256" key="3">
    <source>
        <dbReference type="ARBA" id="ARBA00022691"/>
    </source>
</evidence>
<name>A0A7R9H7W6_TIMPO</name>
<protein>
    <recommendedName>
        <fullName evidence="1">tRNA-uridine aminocarboxypropyltransferase</fullName>
        <ecNumber evidence="1">2.5.1.25</ecNumber>
    </recommendedName>
</protein>
<dbReference type="InterPro" id="IPR005636">
    <property type="entry name" value="DTW"/>
</dbReference>
<dbReference type="AlphaFoldDB" id="A0A7R9H7W6"/>
<evidence type="ECO:0000256" key="2">
    <source>
        <dbReference type="ARBA" id="ARBA00022679"/>
    </source>
</evidence>
<dbReference type="PANTHER" id="PTHR21392">
    <property type="entry name" value="TRNA-URIDINE AMINOCARBOXYPROPYLTRANSFERASE 2"/>
    <property type="match status" value="1"/>
</dbReference>
<keyword evidence="4" id="KW-0819">tRNA processing</keyword>
<evidence type="ECO:0000256" key="6">
    <source>
        <dbReference type="ARBA" id="ARBA00048718"/>
    </source>
</evidence>
<comment type="similarity">
    <text evidence="5">Belongs to the TDD superfamily. DTWD2 family.</text>
</comment>
<dbReference type="EMBL" id="OD005128">
    <property type="protein sequence ID" value="CAD7411070.1"/>
    <property type="molecule type" value="Genomic_DNA"/>
</dbReference>
<dbReference type="PANTHER" id="PTHR21392:SF0">
    <property type="entry name" value="TRNA-URIDINE AMINOCARBOXYPROPYLTRANSFERASE 2"/>
    <property type="match status" value="1"/>
</dbReference>
<reference evidence="8" key="1">
    <citation type="submission" date="2020-11" db="EMBL/GenBank/DDBJ databases">
        <authorList>
            <person name="Tran Van P."/>
        </authorList>
    </citation>
    <scope>NUCLEOTIDE SEQUENCE</scope>
</reference>
<accession>A0A7R9H7W6</accession>
<dbReference type="GO" id="GO:0008033">
    <property type="term" value="P:tRNA processing"/>
    <property type="evidence" value="ECO:0007669"/>
    <property type="project" value="UniProtKB-KW"/>
</dbReference>
<proteinExistence type="inferred from homology"/>
<feature type="domain" description="DTW" evidence="7">
    <location>
        <begin position="12"/>
        <end position="207"/>
    </location>
</feature>
<sequence>MGQFPMRERPIPFELRRPSVVCWCPFLPSERLTTLCRIVLLQHPAEEKRSLRTAPMLSQALIPGRCLIFKGKKFPLNRQVRYEDLRNILSSPYSVLVYPSKDATDIKDLAPVSETQHPYNFIIIDGTWPQAKAIYHSIPELRKLRQVKLVTGGTSEYIIRTQPTDGCLSTLETAALALSLFEKNSNIRDILLRPLKALCQFQLEHGAVTHQSTEFRVRNNTYPKQIGRRLSKLLGSVNVLIQLVALYTHYSSPMASLVLTDSSQLISDS</sequence>
<dbReference type="EC" id="2.5.1.25" evidence="1"/>
<keyword evidence="2" id="KW-0808">Transferase</keyword>
<evidence type="ECO:0000259" key="7">
    <source>
        <dbReference type="SMART" id="SM01144"/>
    </source>
</evidence>
<dbReference type="SMART" id="SM01144">
    <property type="entry name" value="DTW"/>
    <property type="match status" value="1"/>
</dbReference>
<evidence type="ECO:0000256" key="5">
    <source>
        <dbReference type="ARBA" id="ARBA00034489"/>
    </source>
</evidence>